<dbReference type="InterPro" id="IPR045385">
    <property type="entry name" value="DUF6526"/>
</dbReference>
<dbReference type="Pfam" id="PF20136">
    <property type="entry name" value="DUF6526"/>
    <property type="match status" value="1"/>
</dbReference>
<reference evidence="2 3" key="1">
    <citation type="submission" date="2019-06" db="EMBL/GenBank/DDBJ databases">
        <title>Flavobacterium sp. MaA-Y11 from geoumgang.</title>
        <authorList>
            <person name="Jeong S."/>
        </authorList>
    </citation>
    <scope>NUCLEOTIDE SEQUENCE [LARGE SCALE GENOMIC DNA]</scope>
    <source>
        <strain evidence="2 3">MaA-Y11</strain>
    </source>
</reference>
<evidence type="ECO:0000313" key="3">
    <source>
        <dbReference type="Proteomes" id="UP000319175"/>
    </source>
</evidence>
<feature type="transmembrane region" description="Helical" evidence="1">
    <location>
        <begin position="42"/>
        <end position="62"/>
    </location>
</feature>
<dbReference type="AlphaFoldDB" id="A0A501QMQ6"/>
<gene>
    <name evidence="2" type="ORF">FJA49_01325</name>
</gene>
<keyword evidence="1" id="KW-0812">Transmembrane</keyword>
<evidence type="ECO:0000256" key="1">
    <source>
        <dbReference type="SAM" id="Phobius"/>
    </source>
</evidence>
<comment type="caution">
    <text evidence="2">The sequence shown here is derived from an EMBL/GenBank/DDBJ whole genome shotgun (WGS) entry which is preliminary data.</text>
</comment>
<accession>A0A501QMQ6</accession>
<dbReference type="OrthoDB" id="765463at2"/>
<dbReference type="Proteomes" id="UP000319175">
    <property type="component" value="Unassembled WGS sequence"/>
</dbReference>
<name>A0A501QMQ6_9FLAO</name>
<dbReference type="EMBL" id="VFJE01000048">
    <property type="protein sequence ID" value="TPD73356.1"/>
    <property type="molecule type" value="Genomic_DNA"/>
</dbReference>
<keyword evidence="1" id="KW-0472">Membrane</keyword>
<dbReference type="RefSeq" id="WP_139998043.1">
    <property type="nucleotide sequence ID" value="NZ_VFJE01000048.1"/>
</dbReference>
<feature type="transmembrane region" description="Helical" evidence="1">
    <location>
        <begin position="18"/>
        <end position="36"/>
    </location>
</feature>
<keyword evidence="1" id="KW-1133">Transmembrane helix</keyword>
<keyword evidence="3" id="KW-1185">Reference proteome</keyword>
<proteinExistence type="predicted"/>
<organism evidence="2 3">
    <name type="scientific">Flavobacterium microcysteis</name>
    <dbReference type="NCBI Taxonomy" id="2596891"/>
    <lineage>
        <taxon>Bacteria</taxon>
        <taxon>Pseudomonadati</taxon>
        <taxon>Bacteroidota</taxon>
        <taxon>Flavobacteriia</taxon>
        <taxon>Flavobacteriales</taxon>
        <taxon>Flavobacteriaceae</taxon>
        <taxon>Flavobacterium</taxon>
    </lineage>
</organism>
<protein>
    <submittedName>
        <fullName evidence="2">Uncharacterized protein</fullName>
    </submittedName>
</protein>
<sequence length="145" mass="17407">MKPQSYSNHIRFYTPHHFVLYPLLLLLLGTAIYFVFSREAERAIWIFISIVLLLIFWLAFMLRQHYALTLQDRIVRMELHYRYFTLTGERLELIEDRLSDSQLFALRFAPDEEFVNLAKRALQENLSGQAIKKSIINWKPDHHRV</sequence>
<evidence type="ECO:0000313" key="2">
    <source>
        <dbReference type="EMBL" id="TPD73356.1"/>
    </source>
</evidence>